<dbReference type="NCBIfam" id="NF010557">
    <property type="entry name" value="PRK13952.1"/>
    <property type="match status" value="1"/>
</dbReference>
<dbReference type="EMBL" id="JAAAPO010000001">
    <property type="protein sequence ID" value="NBC35600.1"/>
    <property type="molecule type" value="Genomic_DNA"/>
</dbReference>
<dbReference type="Pfam" id="PF01741">
    <property type="entry name" value="MscL"/>
    <property type="match status" value="1"/>
</dbReference>
<dbReference type="PANTHER" id="PTHR30266">
    <property type="entry name" value="MECHANOSENSITIVE CHANNEL MSCL"/>
    <property type="match status" value="1"/>
</dbReference>
<gene>
    <name evidence="10 11" type="primary">mscL</name>
    <name evidence="11" type="ORF">GTZ99_03410</name>
</gene>
<evidence type="ECO:0000256" key="4">
    <source>
        <dbReference type="ARBA" id="ARBA00022475"/>
    </source>
</evidence>
<dbReference type="HAMAP" id="MF_00115">
    <property type="entry name" value="MscL"/>
    <property type="match status" value="1"/>
</dbReference>
<keyword evidence="8 10" id="KW-0472">Membrane</keyword>
<evidence type="ECO:0000256" key="3">
    <source>
        <dbReference type="ARBA" id="ARBA00022448"/>
    </source>
</evidence>
<dbReference type="Gene3D" id="1.10.1200.120">
    <property type="entry name" value="Large-conductance mechanosensitive channel, MscL, domain 1"/>
    <property type="match status" value="1"/>
</dbReference>
<dbReference type="PANTHER" id="PTHR30266:SF2">
    <property type="entry name" value="LARGE-CONDUCTANCE MECHANOSENSITIVE CHANNEL"/>
    <property type="match status" value="1"/>
</dbReference>
<dbReference type="PROSITE" id="PS01327">
    <property type="entry name" value="MSCL"/>
    <property type="match status" value="1"/>
</dbReference>
<evidence type="ECO:0000256" key="1">
    <source>
        <dbReference type="ARBA" id="ARBA00004651"/>
    </source>
</evidence>
<keyword evidence="10" id="KW-0997">Cell inner membrane</keyword>
<evidence type="ECO:0000256" key="9">
    <source>
        <dbReference type="ARBA" id="ARBA00023303"/>
    </source>
</evidence>
<keyword evidence="7 10" id="KW-0406">Ion transport</keyword>
<sequence length="144" mass="14977">MLQEFKTFIARGNVLDLAVGVIIGGAFGKIVASLTDDVLMPIIGKVTGGIDFSSKFVLLGDVPASYTGSLTDYAALKKAGVAMLGYGSFITAVINFLIMAFVIFLIVKAANKATEKPAAPEAPAAPAGPSEIDLLTEIRDALKK</sequence>
<evidence type="ECO:0000256" key="5">
    <source>
        <dbReference type="ARBA" id="ARBA00022692"/>
    </source>
</evidence>
<dbReference type="Proteomes" id="UP000753724">
    <property type="component" value="Unassembled WGS sequence"/>
</dbReference>
<evidence type="ECO:0000256" key="8">
    <source>
        <dbReference type="ARBA" id="ARBA00023136"/>
    </source>
</evidence>
<organism evidence="11 12">
    <name type="scientific">Novosphingobium ovatum</name>
    <dbReference type="NCBI Taxonomy" id="1908523"/>
    <lineage>
        <taxon>Bacteria</taxon>
        <taxon>Pseudomonadati</taxon>
        <taxon>Pseudomonadota</taxon>
        <taxon>Alphaproteobacteria</taxon>
        <taxon>Sphingomonadales</taxon>
        <taxon>Sphingomonadaceae</taxon>
        <taxon>Novosphingobium</taxon>
    </lineage>
</organism>
<feature type="transmembrane region" description="Helical" evidence="10">
    <location>
        <begin position="12"/>
        <end position="32"/>
    </location>
</feature>
<evidence type="ECO:0000256" key="2">
    <source>
        <dbReference type="ARBA" id="ARBA00007254"/>
    </source>
</evidence>
<reference evidence="12" key="1">
    <citation type="submission" date="2020-01" db="EMBL/GenBank/DDBJ databases">
        <title>Sphingomonas sp. strain CSW-10.</title>
        <authorList>
            <person name="Chen W.-M."/>
        </authorList>
    </citation>
    <scope>NUCLEOTIDE SEQUENCE [LARGE SCALE GENOMIC DNA]</scope>
    <source>
        <strain evidence="12">FSY-8</strain>
    </source>
</reference>
<comment type="caution">
    <text evidence="11">The sequence shown here is derived from an EMBL/GenBank/DDBJ whole genome shotgun (WGS) entry which is preliminary data.</text>
</comment>
<dbReference type="NCBIfam" id="NF001843">
    <property type="entry name" value="PRK00567.1-4"/>
    <property type="match status" value="1"/>
</dbReference>
<keyword evidence="9 10" id="KW-0407">Ion channel</keyword>
<keyword evidence="12" id="KW-1185">Reference proteome</keyword>
<dbReference type="InterPro" id="IPR019823">
    <property type="entry name" value="Mechanosensitive_channel_CS"/>
</dbReference>
<evidence type="ECO:0000313" key="11">
    <source>
        <dbReference type="EMBL" id="NBC35600.1"/>
    </source>
</evidence>
<dbReference type="InterPro" id="IPR001185">
    <property type="entry name" value="MS_channel"/>
</dbReference>
<evidence type="ECO:0000256" key="10">
    <source>
        <dbReference type="HAMAP-Rule" id="MF_00115"/>
    </source>
</evidence>
<dbReference type="NCBIfam" id="TIGR00220">
    <property type="entry name" value="mscL"/>
    <property type="match status" value="1"/>
</dbReference>
<name>A0ABW9XAN6_9SPHN</name>
<keyword evidence="5 10" id="KW-0812">Transmembrane</keyword>
<comment type="similarity">
    <text evidence="2 10">Belongs to the MscL family.</text>
</comment>
<dbReference type="InterPro" id="IPR036019">
    <property type="entry name" value="MscL_channel"/>
</dbReference>
<dbReference type="RefSeq" id="WP_161716857.1">
    <property type="nucleotide sequence ID" value="NZ_JAAAPO010000001.1"/>
</dbReference>
<feature type="transmembrane region" description="Helical" evidence="10">
    <location>
        <begin position="86"/>
        <end position="107"/>
    </location>
</feature>
<keyword evidence="4 10" id="KW-1003">Cell membrane</keyword>
<dbReference type="SUPFAM" id="SSF81330">
    <property type="entry name" value="Gated mechanosensitive channel"/>
    <property type="match status" value="1"/>
</dbReference>
<evidence type="ECO:0000256" key="6">
    <source>
        <dbReference type="ARBA" id="ARBA00022989"/>
    </source>
</evidence>
<dbReference type="PRINTS" id="PR01264">
    <property type="entry name" value="MECHCHANNEL"/>
</dbReference>
<protein>
    <recommendedName>
        <fullName evidence="10">Large-conductance mechanosensitive channel</fullName>
    </recommendedName>
</protein>
<dbReference type="InterPro" id="IPR037673">
    <property type="entry name" value="MSC/AndL"/>
</dbReference>
<comment type="subcellular location">
    <subcellularLocation>
        <location evidence="10">Cell inner membrane</location>
        <topology evidence="10">Multi-pass membrane protein</topology>
    </subcellularLocation>
    <subcellularLocation>
        <location evidence="1">Cell membrane</location>
        <topology evidence="1">Multi-pass membrane protein</topology>
    </subcellularLocation>
</comment>
<comment type="subunit">
    <text evidence="10">Homopentamer.</text>
</comment>
<evidence type="ECO:0000256" key="7">
    <source>
        <dbReference type="ARBA" id="ARBA00023065"/>
    </source>
</evidence>
<keyword evidence="6 10" id="KW-1133">Transmembrane helix</keyword>
<comment type="function">
    <text evidence="10">Channel that opens in response to stretch forces in the membrane lipid bilayer. May participate in the regulation of osmotic pressure changes within the cell.</text>
</comment>
<accession>A0ABW9XAN6</accession>
<proteinExistence type="inferred from homology"/>
<keyword evidence="3 10" id="KW-0813">Transport</keyword>
<evidence type="ECO:0000313" key="12">
    <source>
        <dbReference type="Proteomes" id="UP000753724"/>
    </source>
</evidence>